<evidence type="ECO:0000313" key="3">
    <source>
        <dbReference type="EMBL" id="KAF0029221.1"/>
    </source>
</evidence>
<reference evidence="2 4" key="1">
    <citation type="submission" date="2017-12" db="EMBL/GenBank/DDBJ databases">
        <title>Integrating genomic resources of turbot (Scophthalmus maximus) in depth evaluation of genetic and physical mapping variation across individuals.</title>
        <authorList>
            <person name="Martinez P."/>
        </authorList>
    </citation>
    <scope>NUCLEOTIDE SEQUENCE [LARGE SCALE GENOMIC DNA]</scope>
</reference>
<accession>A0A2U9B103</accession>
<evidence type="ECO:0000256" key="1">
    <source>
        <dbReference type="SAM" id="Phobius"/>
    </source>
</evidence>
<sequence length="108" mass="12551">MGIRREKYVSVSMVVIWSVLFGVFLSRYKMQIKEHFRISDSRSPEVRLHAGSDADLSDVKRRRNGRFKIPSDERRSLTERDEEKARLKIVNSSTLYVALRGLLVGCLH</sequence>
<keyword evidence="4" id="KW-1185">Reference proteome</keyword>
<dbReference type="EMBL" id="CP026244">
    <property type="protein sequence ID" value="AWO97624.1"/>
    <property type="molecule type" value="Genomic_DNA"/>
</dbReference>
<dbReference type="Proteomes" id="UP000246464">
    <property type="component" value="Chromosome 2"/>
</dbReference>
<evidence type="ECO:0000313" key="5">
    <source>
        <dbReference type="Proteomes" id="UP000438429"/>
    </source>
</evidence>
<keyword evidence="1" id="KW-0812">Transmembrane</keyword>
<keyword evidence="1" id="KW-0472">Membrane</keyword>
<dbReference type="AlphaFoldDB" id="A0A2U9B103"/>
<proteinExistence type="predicted"/>
<name>A0A2U9B103_SCOMX</name>
<keyword evidence="1" id="KW-1133">Transmembrane helix</keyword>
<protein>
    <submittedName>
        <fullName evidence="2">Uncharacterized protein</fullName>
    </submittedName>
</protein>
<gene>
    <name evidence="3" type="ORF">F2P81_018326</name>
    <name evidence="2" type="ORF">SMAX5B_001453</name>
</gene>
<organism evidence="2 4">
    <name type="scientific">Scophthalmus maximus</name>
    <name type="common">Turbot</name>
    <name type="synonym">Psetta maxima</name>
    <dbReference type="NCBI Taxonomy" id="52904"/>
    <lineage>
        <taxon>Eukaryota</taxon>
        <taxon>Metazoa</taxon>
        <taxon>Chordata</taxon>
        <taxon>Craniata</taxon>
        <taxon>Vertebrata</taxon>
        <taxon>Euteleostomi</taxon>
        <taxon>Actinopterygii</taxon>
        <taxon>Neopterygii</taxon>
        <taxon>Teleostei</taxon>
        <taxon>Neoteleostei</taxon>
        <taxon>Acanthomorphata</taxon>
        <taxon>Carangaria</taxon>
        <taxon>Pleuronectiformes</taxon>
        <taxon>Pleuronectoidei</taxon>
        <taxon>Scophthalmidae</taxon>
        <taxon>Scophthalmus</taxon>
    </lineage>
</organism>
<reference evidence="3 5" key="2">
    <citation type="submission" date="2019-06" db="EMBL/GenBank/DDBJ databases">
        <title>Draft genomes of female and male turbot (Scophthalmus maximus).</title>
        <authorList>
            <person name="Xu H."/>
            <person name="Xu X.-W."/>
            <person name="Shao C."/>
            <person name="Chen S."/>
        </authorList>
    </citation>
    <scope>NUCLEOTIDE SEQUENCE [LARGE SCALE GENOMIC DNA]</scope>
    <source>
        <strain evidence="3">Ysfricsl-2016a</strain>
        <tissue evidence="3">Blood</tissue>
    </source>
</reference>
<feature type="transmembrane region" description="Helical" evidence="1">
    <location>
        <begin position="6"/>
        <end position="25"/>
    </location>
</feature>
<evidence type="ECO:0000313" key="2">
    <source>
        <dbReference type="EMBL" id="AWO97624.1"/>
    </source>
</evidence>
<evidence type="ECO:0000313" key="4">
    <source>
        <dbReference type="Proteomes" id="UP000246464"/>
    </source>
</evidence>
<dbReference type="EMBL" id="VEVO01000016">
    <property type="protein sequence ID" value="KAF0029221.1"/>
    <property type="molecule type" value="Genomic_DNA"/>
</dbReference>
<dbReference type="Proteomes" id="UP000438429">
    <property type="component" value="Unassembled WGS sequence"/>
</dbReference>